<dbReference type="InterPro" id="IPR049248">
    <property type="entry name" value="DUF6881"/>
</dbReference>
<dbReference type="RefSeq" id="WP_139640644.1">
    <property type="nucleotide sequence ID" value="NZ_BAAAZS010000006.1"/>
</dbReference>
<dbReference type="Proteomes" id="UP000311713">
    <property type="component" value="Unassembled WGS sequence"/>
</dbReference>
<comment type="caution">
    <text evidence="2">The sequence shown here is derived from an EMBL/GenBank/DDBJ whole genome shotgun (WGS) entry which is preliminary data.</text>
</comment>
<dbReference type="OrthoDB" id="288554at2"/>
<feature type="domain" description="DUF6881" evidence="1">
    <location>
        <begin position="3"/>
        <end position="90"/>
    </location>
</feature>
<evidence type="ECO:0000313" key="2">
    <source>
        <dbReference type="EMBL" id="TNM33497.1"/>
    </source>
</evidence>
<evidence type="ECO:0000259" key="1">
    <source>
        <dbReference type="Pfam" id="PF21812"/>
    </source>
</evidence>
<accession>A0A5C4VC81</accession>
<dbReference type="AlphaFoldDB" id="A0A5C4VC81"/>
<dbReference type="EMBL" id="VDGT01000002">
    <property type="protein sequence ID" value="TNM33497.1"/>
    <property type="molecule type" value="Genomic_DNA"/>
</dbReference>
<protein>
    <recommendedName>
        <fullName evidence="1">DUF6881 domain-containing protein</fullName>
    </recommendedName>
</protein>
<sequence length="91" mass="10667">MRHWKVYWHHQFTEEPISIYSELRDDGSEVRRVEEFRDGTAGWADGDAHSARTFLADVAFGDMSEVAAQEEFTAFLIERQEFEGAWARARR</sequence>
<reference evidence="2 3" key="1">
    <citation type="submission" date="2019-06" db="EMBL/GenBank/DDBJ databases">
        <title>Draft genome of Streptomyces sedi sp. JCM16909.</title>
        <authorList>
            <person name="Klykleung N."/>
            <person name="Tanasupawat S."/>
            <person name="Kudo T."/>
            <person name="Yuki M."/>
            <person name="Ohkuma M."/>
        </authorList>
    </citation>
    <scope>NUCLEOTIDE SEQUENCE [LARGE SCALE GENOMIC DNA]</scope>
    <source>
        <strain evidence="2 3">JCM 16909</strain>
    </source>
</reference>
<proteinExistence type="predicted"/>
<organism evidence="2 3">
    <name type="scientific">Streptomyces sedi</name>
    <dbReference type="NCBI Taxonomy" id="555059"/>
    <lineage>
        <taxon>Bacteria</taxon>
        <taxon>Bacillati</taxon>
        <taxon>Actinomycetota</taxon>
        <taxon>Actinomycetes</taxon>
        <taxon>Kitasatosporales</taxon>
        <taxon>Streptomycetaceae</taxon>
        <taxon>Streptomyces</taxon>
    </lineage>
</organism>
<dbReference type="Pfam" id="PF21812">
    <property type="entry name" value="DUF6881"/>
    <property type="match status" value="1"/>
</dbReference>
<name>A0A5C4VC81_9ACTN</name>
<evidence type="ECO:0000313" key="3">
    <source>
        <dbReference type="Proteomes" id="UP000311713"/>
    </source>
</evidence>
<gene>
    <name evidence="2" type="ORF">FH715_03850</name>
</gene>
<keyword evidence="3" id="KW-1185">Reference proteome</keyword>